<gene>
    <name evidence="1" type="ORF">CesoFtcFv8_025705</name>
</gene>
<comment type="caution">
    <text evidence="1">The sequence shown here is derived from an EMBL/GenBank/DDBJ whole genome shotgun (WGS) entry which is preliminary data.</text>
</comment>
<sequence>MSSRSPVFCPCPGLQQAQGTCPHAALSSVPVPGFSRLRGHVLTQPCLLSLSRASAGSGDMSSRGPVLLSLSRASAGSGDMSSRSPVFCPCPGLQQAQGTCPHATLSYCPCSGLQQAQGTCPHVALSSVPVPGFSRLRGHVLTRPCLTVPVPGFSRLRGHVLTQPCLLSLSQASAGSGDMSSHGPVFCPCPGLQQAQGTCPHAALSSVPVPGFSRLRGHVLTRPCLLSLSRASAGSGDMSSRGPVFCPCPGLQQAQGTCPHAALSSVPVPGFSRLRGHAPAQCCVQAVGHSTFPCSLSH</sequence>
<organism evidence="1 2">
    <name type="scientific">Champsocephalus esox</name>
    <name type="common">pike icefish</name>
    <dbReference type="NCBI Taxonomy" id="159716"/>
    <lineage>
        <taxon>Eukaryota</taxon>
        <taxon>Metazoa</taxon>
        <taxon>Chordata</taxon>
        <taxon>Craniata</taxon>
        <taxon>Vertebrata</taxon>
        <taxon>Euteleostomi</taxon>
        <taxon>Actinopterygii</taxon>
        <taxon>Neopterygii</taxon>
        <taxon>Teleostei</taxon>
        <taxon>Neoteleostei</taxon>
        <taxon>Acanthomorphata</taxon>
        <taxon>Eupercaria</taxon>
        <taxon>Perciformes</taxon>
        <taxon>Notothenioidei</taxon>
        <taxon>Channichthyidae</taxon>
        <taxon>Champsocephalus</taxon>
    </lineage>
</organism>
<protein>
    <submittedName>
        <fullName evidence="1">Uncharacterized protein</fullName>
    </submittedName>
</protein>
<reference evidence="1 2" key="1">
    <citation type="journal article" date="2023" name="Mol. Biol. Evol.">
        <title>Genomics of Secondarily Temperate Adaptation in the Only Non-Antarctic Icefish.</title>
        <authorList>
            <person name="Rivera-Colon A.G."/>
            <person name="Rayamajhi N."/>
            <person name="Minhas B.F."/>
            <person name="Madrigal G."/>
            <person name="Bilyk K.T."/>
            <person name="Yoon V."/>
            <person name="Hune M."/>
            <person name="Gregory S."/>
            <person name="Cheng C.H.C."/>
            <person name="Catchen J.M."/>
        </authorList>
    </citation>
    <scope>NUCLEOTIDE SEQUENCE [LARGE SCALE GENOMIC DNA]</scope>
    <source>
        <strain evidence="1">JC2023a</strain>
    </source>
</reference>
<accession>A0AAN8GDH6</accession>
<dbReference type="AlphaFoldDB" id="A0AAN8GDH6"/>
<keyword evidence="2" id="KW-1185">Reference proteome</keyword>
<dbReference type="Proteomes" id="UP001335648">
    <property type="component" value="Unassembled WGS sequence"/>
</dbReference>
<name>A0AAN8GDH6_9TELE</name>
<evidence type="ECO:0000313" key="2">
    <source>
        <dbReference type="Proteomes" id="UP001335648"/>
    </source>
</evidence>
<dbReference type="EMBL" id="JAULUE010002067">
    <property type="protein sequence ID" value="KAK5876339.1"/>
    <property type="molecule type" value="Genomic_DNA"/>
</dbReference>
<proteinExistence type="predicted"/>
<evidence type="ECO:0000313" key="1">
    <source>
        <dbReference type="EMBL" id="KAK5876339.1"/>
    </source>
</evidence>